<feature type="domain" description="DUF2157" evidence="2">
    <location>
        <begin position="11"/>
        <end position="178"/>
    </location>
</feature>
<proteinExistence type="predicted"/>
<dbReference type="Proteomes" id="UP000000770">
    <property type="component" value="Chromosome"/>
</dbReference>
<gene>
    <name evidence="3" type="ordered locus">Sbal195_1855</name>
</gene>
<accession>A9KYC0</accession>
<reference evidence="3 4" key="1">
    <citation type="submission" date="2007-11" db="EMBL/GenBank/DDBJ databases">
        <title>Complete sequence of chromosome of Shewanella baltica OS195.</title>
        <authorList>
            <consortium name="US DOE Joint Genome Institute"/>
            <person name="Copeland A."/>
            <person name="Lucas S."/>
            <person name="Lapidus A."/>
            <person name="Barry K."/>
            <person name="Glavina del Rio T."/>
            <person name="Dalin E."/>
            <person name="Tice H."/>
            <person name="Pitluck S."/>
            <person name="Chain P."/>
            <person name="Malfatti S."/>
            <person name="Shin M."/>
            <person name="Vergez L."/>
            <person name="Schmutz J."/>
            <person name="Larimer F."/>
            <person name="Land M."/>
            <person name="Hauser L."/>
            <person name="Kyrpides N."/>
            <person name="Kim E."/>
            <person name="Brettar I."/>
            <person name="Rodrigues J."/>
            <person name="Konstantinidis K."/>
            <person name="Klappenbach J."/>
            <person name="Hofle M."/>
            <person name="Tiedje J."/>
            <person name="Richardson P."/>
        </authorList>
    </citation>
    <scope>NUCLEOTIDE SEQUENCE [LARGE SCALE GENOMIC DNA]</scope>
    <source>
        <strain evidence="3 4">OS195</strain>
    </source>
</reference>
<name>A9KYC0_SHEB9</name>
<dbReference type="GeneID" id="11772066"/>
<evidence type="ECO:0000313" key="4">
    <source>
        <dbReference type="Proteomes" id="UP000000770"/>
    </source>
</evidence>
<dbReference type="HOGENOM" id="CLU_050363_1_0_6"/>
<keyword evidence="1" id="KW-1133">Transmembrane helix</keyword>
<feature type="transmembrane region" description="Helical" evidence="1">
    <location>
        <begin position="325"/>
        <end position="346"/>
    </location>
</feature>
<feature type="transmembrane region" description="Helical" evidence="1">
    <location>
        <begin position="273"/>
        <end position="289"/>
    </location>
</feature>
<feature type="transmembrane region" description="Helical" evidence="1">
    <location>
        <begin position="126"/>
        <end position="145"/>
    </location>
</feature>
<feature type="transmembrane region" description="Helical" evidence="1">
    <location>
        <begin position="41"/>
        <end position="63"/>
    </location>
</feature>
<keyword evidence="1" id="KW-0812">Transmembrane</keyword>
<feature type="transmembrane region" description="Helical" evidence="1">
    <location>
        <begin position="75"/>
        <end position="94"/>
    </location>
</feature>
<dbReference type="KEGG" id="sbn:Sbal195_1855"/>
<organism evidence="3 4">
    <name type="scientific">Shewanella baltica (strain OS195)</name>
    <dbReference type="NCBI Taxonomy" id="399599"/>
    <lineage>
        <taxon>Bacteria</taxon>
        <taxon>Pseudomonadati</taxon>
        <taxon>Pseudomonadota</taxon>
        <taxon>Gammaproteobacteria</taxon>
        <taxon>Alteromonadales</taxon>
        <taxon>Shewanellaceae</taxon>
        <taxon>Shewanella</taxon>
    </lineage>
</organism>
<feature type="transmembrane region" description="Helical" evidence="1">
    <location>
        <begin position="209"/>
        <end position="227"/>
    </location>
</feature>
<dbReference type="RefSeq" id="WP_012196935.1">
    <property type="nucleotide sequence ID" value="NC_009997.1"/>
</dbReference>
<dbReference type="Pfam" id="PF09925">
    <property type="entry name" value="DUF2157"/>
    <property type="match status" value="1"/>
</dbReference>
<evidence type="ECO:0000259" key="2">
    <source>
        <dbReference type="Pfam" id="PF09925"/>
    </source>
</evidence>
<sequence length="389" mass="43051">MSQIKSQVCGWVEQGHITQEQANTLYRQVTVLPDASSWRGLIANLLLWFGALSFASGVIFFFAYNWQSLGRFAKFGLIEVAIVLAIAAFAWLYYRANSLSAASHSLRHSHSHSNQSNDSRFGATTANGVLLAASVLVGGLLALVGQTYQTGADPWQLFALWALVILPFAWVAGFDGLWLLLVGLINLSIGIFLDSFSHLWGAFLDEQGQLLIFICLNLAIYYAFVFLDRNVVGRWHAPILEYACSLFAMGCFTWLITWLIFDDFFKGDGFSTGVISGYLAHLVLGFVIFRYRLPRIYPLALGGFSLIAVGAALLIRLMFEDNDPIGGFLFIGLYIILASTGLSIWLKELSRKLKPLSESMSELEPVSELELEPAARATQGKVGDIHEQQ</sequence>
<keyword evidence="1" id="KW-0472">Membrane</keyword>
<dbReference type="AlphaFoldDB" id="A9KYC0"/>
<evidence type="ECO:0000313" key="3">
    <source>
        <dbReference type="EMBL" id="ABX49026.1"/>
    </source>
</evidence>
<feature type="transmembrane region" description="Helical" evidence="1">
    <location>
        <begin position="239"/>
        <end position="261"/>
    </location>
</feature>
<feature type="transmembrane region" description="Helical" evidence="1">
    <location>
        <begin position="296"/>
        <end position="319"/>
    </location>
</feature>
<dbReference type="InterPro" id="IPR018677">
    <property type="entry name" value="DUF2157"/>
</dbReference>
<protein>
    <recommendedName>
        <fullName evidence="2">DUF2157 domain-containing protein</fullName>
    </recommendedName>
</protein>
<evidence type="ECO:0000256" key="1">
    <source>
        <dbReference type="SAM" id="Phobius"/>
    </source>
</evidence>
<feature type="transmembrane region" description="Helical" evidence="1">
    <location>
        <begin position="157"/>
        <end position="189"/>
    </location>
</feature>
<dbReference type="EMBL" id="CP000891">
    <property type="protein sequence ID" value="ABX49026.1"/>
    <property type="molecule type" value="Genomic_DNA"/>
</dbReference>